<dbReference type="GO" id="GO:0003700">
    <property type="term" value="F:DNA-binding transcription factor activity"/>
    <property type="evidence" value="ECO:0007669"/>
    <property type="project" value="InterPro"/>
</dbReference>
<organism evidence="3 4">
    <name type="scientific">Staphylotrichum tortipilum</name>
    <dbReference type="NCBI Taxonomy" id="2831512"/>
    <lineage>
        <taxon>Eukaryota</taxon>
        <taxon>Fungi</taxon>
        <taxon>Dikarya</taxon>
        <taxon>Ascomycota</taxon>
        <taxon>Pezizomycotina</taxon>
        <taxon>Sordariomycetes</taxon>
        <taxon>Sordariomycetidae</taxon>
        <taxon>Sordariales</taxon>
        <taxon>Chaetomiaceae</taxon>
        <taxon>Staphylotrichum</taxon>
    </lineage>
</organism>
<feature type="region of interest" description="Disordered" evidence="2">
    <location>
        <begin position="1"/>
        <end position="62"/>
    </location>
</feature>
<reference evidence="3" key="2">
    <citation type="submission" date="2023-05" db="EMBL/GenBank/DDBJ databases">
        <authorList>
            <consortium name="Lawrence Berkeley National Laboratory"/>
            <person name="Steindorff A."/>
            <person name="Hensen N."/>
            <person name="Bonometti L."/>
            <person name="Westerberg I."/>
            <person name="Brannstrom I.O."/>
            <person name="Guillou S."/>
            <person name="Cros-Aarteil S."/>
            <person name="Calhoun S."/>
            <person name="Haridas S."/>
            <person name="Kuo A."/>
            <person name="Mondo S."/>
            <person name="Pangilinan J."/>
            <person name="Riley R."/>
            <person name="Labutti K."/>
            <person name="Andreopoulos B."/>
            <person name="Lipzen A."/>
            <person name="Chen C."/>
            <person name="Yanf M."/>
            <person name="Daum C."/>
            <person name="Ng V."/>
            <person name="Clum A."/>
            <person name="Ohm R."/>
            <person name="Martin F."/>
            <person name="Silar P."/>
            <person name="Natvig D."/>
            <person name="Lalanne C."/>
            <person name="Gautier V."/>
            <person name="Ament-Velasquez S.L."/>
            <person name="Kruys A."/>
            <person name="Hutchinson M.I."/>
            <person name="Powell A.J."/>
            <person name="Barry K."/>
            <person name="Miller A.N."/>
            <person name="Grigoriev I.V."/>
            <person name="Debuchy R."/>
            <person name="Gladieux P."/>
            <person name="Thoren M.H."/>
            <person name="Johannesson H."/>
        </authorList>
    </citation>
    <scope>NUCLEOTIDE SEQUENCE</scope>
    <source>
        <strain evidence="3">CBS 103.79</strain>
    </source>
</reference>
<dbReference type="AlphaFoldDB" id="A0AAN6MFS5"/>
<evidence type="ECO:0008006" key="5">
    <source>
        <dbReference type="Google" id="ProtNLM"/>
    </source>
</evidence>
<dbReference type="SUPFAM" id="SSF57959">
    <property type="entry name" value="Leucine zipper domain"/>
    <property type="match status" value="1"/>
</dbReference>
<dbReference type="InterPro" id="IPR046347">
    <property type="entry name" value="bZIP_sf"/>
</dbReference>
<evidence type="ECO:0000313" key="3">
    <source>
        <dbReference type="EMBL" id="KAK3900040.1"/>
    </source>
</evidence>
<proteinExistence type="predicted"/>
<dbReference type="EMBL" id="MU855712">
    <property type="protein sequence ID" value="KAK3900040.1"/>
    <property type="molecule type" value="Genomic_DNA"/>
</dbReference>
<dbReference type="CDD" id="cd14688">
    <property type="entry name" value="bZIP_YAP"/>
    <property type="match status" value="1"/>
</dbReference>
<gene>
    <name evidence="3" type="ORF">C8A05DRAFT_36338</name>
</gene>
<protein>
    <recommendedName>
        <fullName evidence="5">BZIP domain-containing protein</fullName>
    </recommendedName>
</protein>
<feature type="coiled-coil region" evidence="1">
    <location>
        <begin position="86"/>
        <end position="113"/>
    </location>
</feature>
<evidence type="ECO:0000256" key="1">
    <source>
        <dbReference type="SAM" id="Coils"/>
    </source>
</evidence>
<keyword evidence="4" id="KW-1185">Reference proteome</keyword>
<reference evidence="3" key="1">
    <citation type="journal article" date="2023" name="Mol. Phylogenet. Evol.">
        <title>Genome-scale phylogeny and comparative genomics of the fungal order Sordariales.</title>
        <authorList>
            <person name="Hensen N."/>
            <person name="Bonometti L."/>
            <person name="Westerberg I."/>
            <person name="Brannstrom I.O."/>
            <person name="Guillou S."/>
            <person name="Cros-Aarteil S."/>
            <person name="Calhoun S."/>
            <person name="Haridas S."/>
            <person name="Kuo A."/>
            <person name="Mondo S."/>
            <person name="Pangilinan J."/>
            <person name="Riley R."/>
            <person name="LaButti K."/>
            <person name="Andreopoulos B."/>
            <person name="Lipzen A."/>
            <person name="Chen C."/>
            <person name="Yan M."/>
            <person name="Daum C."/>
            <person name="Ng V."/>
            <person name="Clum A."/>
            <person name="Steindorff A."/>
            <person name="Ohm R.A."/>
            <person name="Martin F."/>
            <person name="Silar P."/>
            <person name="Natvig D.O."/>
            <person name="Lalanne C."/>
            <person name="Gautier V."/>
            <person name="Ament-Velasquez S.L."/>
            <person name="Kruys A."/>
            <person name="Hutchinson M.I."/>
            <person name="Powell A.J."/>
            <person name="Barry K."/>
            <person name="Miller A.N."/>
            <person name="Grigoriev I.V."/>
            <person name="Debuchy R."/>
            <person name="Gladieux P."/>
            <person name="Hiltunen Thoren M."/>
            <person name="Johannesson H."/>
        </authorList>
    </citation>
    <scope>NUCLEOTIDE SEQUENCE</scope>
    <source>
        <strain evidence="3">CBS 103.79</strain>
    </source>
</reference>
<accession>A0AAN6MFS5</accession>
<feature type="compositionally biased region" description="Polar residues" evidence="2">
    <location>
        <begin position="194"/>
        <end position="203"/>
    </location>
</feature>
<feature type="region of interest" description="Disordered" evidence="2">
    <location>
        <begin position="186"/>
        <end position="220"/>
    </location>
</feature>
<keyword evidence="1" id="KW-0175">Coiled coil</keyword>
<comment type="caution">
    <text evidence="3">The sequence shown here is derived from an EMBL/GenBank/DDBJ whole genome shotgun (WGS) entry which is preliminary data.</text>
</comment>
<name>A0AAN6MFS5_9PEZI</name>
<sequence length="230" mass="24702">MADQGSGGDDPNSSRPSFAGFWNKSKDALGARRIRFVESNPGGGGGDSSGTQDGAPAGAALDKAQLRRAQVRKAQTQHRQRKANYVKQLEMDVARIRDMMEAAERDTRSLIDENKLMRTRIQHAITSKAVPLSLDQRVSILREIPEPAQLSGATTESVPAPQDSEPVPVTVTLGFDEVINAPAFYISSPPPTAVPSQQPSKEPSPNPVDDDGLPELTPTQTHAAINFILA</sequence>
<evidence type="ECO:0000256" key="2">
    <source>
        <dbReference type="SAM" id="MobiDB-lite"/>
    </source>
</evidence>
<feature type="non-terminal residue" evidence="3">
    <location>
        <position position="230"/>
    </location>
</feature>
<evidence type="ECO:0000313" key="4">
    <source>
        <dbReference type="Proteomes" id="UP001303889"/>
    </source>
</evidence>
<dbReference type="Gene3D" id="1.20.5.170">
    <property type="match status" value="1"/>
</dbReference>
<dbReference type="Proteomes" id="UP001303889">
    <property type="component" value="Unassembled WGS sequence"/>
</dbReference>